<feature type="region of interest" description="Disordered" evidence="1">
    <location>
        <begin position="89"/>
        <end position="165"/>
    </location>
</feature>
<sequence>MAPAAKSTAARSADTGTSVRARSRHDPHDPQRRLVYKPVLGNPLDLDWPPLPASVRRAILDQLLVVLAASTTDSGKGIADWRLDEHARRRGNSRNKGEGGHGAKAKVKDGDAAKAEVQATDNSDEATNRKRNPPAEPHHHHTLTTRSHSTYSIPSLPLSSEPSEPAPPLLSHLVVGINEVTRALETRIRWGRWELGDRAAAPPASPPAAAPAPDTAQRGHRRRHKVPRAAGPGPGPAVIPAAAARAPQLPLPLADHPAYAFVRRRPPAVSRDARPPYVVSEEVDREGQGVRMLVNSEARRLKRVPPRGEAGARKKEGAEAEAAQGLLVPTQPAAADAAEDDAPMQTDEPSAPVPARPPAPTVPLIDLVVVCRPDINPPSLVAHLPTMVAAANGVHSALEGVLAGAGAGVGAGELDVGAERKLADALGLRRVAAIGLSSLSPAAAPLLNLIAAHLPTPLSAPWLVPHLLHPPAPTSSSAPSALSKGSRFAPTAVKHLKTSAPLNPRKAPAPAPTSTCGLSKSRHQLYLDARKGTCIAHCPFGHFGSEQTKTCTKGSSVFGAAVKTCDKDGAKSCNTSKNGVAFELVGRHGRMRGCVGGLTDDDHLEHVGSVDEQRCEPDDNDHYDFARLHRDFYALCAHPDHRRRLDAGANHFGPPGSGDIEHADRHLDHHLFLEYLDDQLGNDDDPIGEHDLRGRPVHDPSPRPRLADFTVESCLAACADAGYAICGLEYKGECWGAPGVPRWTEPIDECTLPCKNNPSAICGGNAALTAYVSESIPWVEPVGNEDLVNYGEYEYQGCFSDLVVNRQRVLPHQHSNPEGRIESCLDFCASKGASCCGLEYYGECFYALPGESLSSASTLRDESMCRFGCRGAPYEDCGGKESLSLWRLGEAAPPAAATTT</sequence>
<dbReference type="GO" id="GO:0000172">
    <property type="term" value="C:ribonuclease MRP complex"/>
    <property type="evidence" value="ECO:0007669"/>
    <property type="project" value="TreeGrafter"/>
</dbReference>
<comment type="caution">
    <text evidence="3">The sequence shown here is derived from an EMBL/GenBank/DDBJ whole genome shotgun (WGS) entry which is preliminary data.</text>
</comment>
<dbReference type="GO" id="GO:0000171">
    <property type="term" value="F:ribonuclease MRP activity"/>
    <property type="evidence" value="ECO:0007669"/>
    <property type="project" value="TreeGrafter"/>
</dbReference>
<dbReference type="GO" id="GO:0008033">
    <property type="term" value="P:tRNA processing"/>
    <property type="evidence" value="ECO:0007669"/>
    <property type="project" value="InterPro"/>
</dbReference>
<accession>A0A5C5FW61</accession>
<evidence type="ECO:0000256" key="1">
    <source>
        <dbReference type="SAM" id="MobiDB-lite"/>
    </source>
</evidence>
<dbReference type="EMBL" id="SOZI01000071">
    <property type="protein sequence ID" value="TNY20274.1"/>
    <property type="molecule type" value="Genomic_DNA"/>
</dbReference>
<dbReference type="OrthoDB" id="20109at2759"/>
<dbReference type="GO" id="GO:0005655">
    <property type="term" value="C:nucleolar ribonuclease P complex"/>
    <property type="evidence" value="ECO:0007669"/>
    <property type="project" value="TreeGrafter"/>
</dbReference>
<protein>
    <recommendedName>
        <fullName evidence="2">WSC domain-containing protein</fullName>
    </recommendedName>
</protein>
<reference evidence="3 4" key="1">
    <citation type="submission" date="2019-03" db="EMBL/GenBank/DDBJ databases">
        <title>Rhodosporidium diobovatum UCD-FST 08-225 genome sequencing, assembly, and annotation.</title>
        <authorList>
            <person name="Fakankun I.U."/>
            <person name="Fristensky B."/>
            <person name="Levin D.B."/>
        </authorList>
    </citation>
    <scope>NUCLEOTIDE SEQUENCE [LARGE SCALE GENOMIC DNA]</scope>
    <source>
        <strain evidence="3 4">UCD-FST 08-225</strain>
    </source>
</reference>
<dbReference type="GO" id="GO:0005829">
    <property type="term" value="C:cytosol"/>
    <property type="evidence" value="ECO:0007669"/>
    <property type="project" value="TreeGrafter"/>
</dbReference>
<dbReference type="PROSITE" id="PS51212">
    <property type="entry name" value="WSC"/>
    <property type="match status" value="2"/>
</dbReference>
<dbReference type="PANTHER" id="PTHR28272">
    <property type="entry name" value="RIBONUCLEASES P/MRP PROTEIN SUBUNIT POP3"/>
    <property type="match status" value="1"/>
</dbReference>
<feature type="compositionally biased region" description="Low complexity" evidence="1">
    <location>
        <begin position="1"/>
        <end position="13"/>
    </location>
</feature>
<dbReference type="SMART" id="SM00321">
    <property type="entry name" value="WSC"/>
    <property type="match status" value="2"/>
</dbReference>
<gene>
    <name evidence="3" type="ORF">DMC30DRAFT_417115</name>
</gene>
<dbReference type="Proteomes" id="UP000311382">
    <property type="component" value="Unassembled WGS sequence"/>
</dbReference>
<dbReference type="Pfam" id="PF01822">
    <property type="entry name" value="WSC"/>
    <property type="match status" value="2"/>
</dbReference>
<proteinExistence type="predicted"/>
<dbReference type="GO" id="GO:0034965">
    <property type="term" value="P:intronic box C/D snoRNA processing"/>
    <property type="evidence" value="ECO:0007669"/>
    <property type="project" value="TreeGrafter"/>
</dbReference>
<dbReference type="STRING" id="5288.A0A5C5FW61"/>
<dbReference type="PANTHER" id="PTHR28272:SF1">
    <property type="entry name" value="RIBONUCLEASES P_MRP PROTEIN SUBUNIT POP3"/>
    <property type="match status" value="1"/>
</dbReference>
<evidence type="ECO:0000313" key="4">
    <source>
        <dbReference type="Proteomes" id="UP000311382"/>
    </source>
</evidence>
<feature type="compositionally biased region" description="Basic residues" evidence="1">
    <location>
        <begin position="218"/>
        <end position="227"/>
    </location>
</feature>
<name>A0A5C5FW61_9BASI</name>
<feature type="domain" description="WSC" evidence="2">
    <location>
        <begin position="792"/>
        <end position="889"/>
    </location>
</feature>
<feature type="region of interest" description="Disordered" evidence="1">
    <location>
        <begin position="301"/>
        <end position="357"/>
    </location>
</feature>
<keyword evidence="4" id="KW-1185">Reference proteome</keyword>
<dbReference type="InterPro" id="IPR002889">
    <property type="entry name" value="WSC_carb-bd"/>
</dbReference>
<dbReference type="GO" id="GO:0004526">
    <property type="term" value="F:ribonuclease P activity"/>
    <property type="evidence" value="ECO:0007669"/>
    <property type="project" value="TreeGrafter"/>
</dbReference>
<feature type="compositionally biased region" description="Basic and acidic residues" evidence="1">
    <location>
        <begin position="95"/>
        <end position="114"/>
    </location>
</feature>
<dbReference type="AlphaFoldDB" id="A0A5C5FW61"/>
<feature type="domain" description="WSC" evidence="2">
    <location>
        <begin position="676"/>
        <end position="774"/>
    </location>
</feature>
<feature type="compositionally biased region" description="Low complexity" evidence="1">
    <location>
        <begin position="228"/>
        <end position="237"/>
    </location>
</feature>
<dbReference type="GO" id="GO:0006364">
    <property type="term" value="P:rRNA processing"/>
    <property type="evidence" value="ECO:0007669"/>
    <property type="project" value="InterPro"/>
</dbReference>
<organism evidence="3 4">
    <name type="scientific">Rhodotorula diobovata</name>
    <dbReference type="NCBI Taxonomy" id="5288"/>
    <lineage>
        <taxon>Eukaryota</taxon>
        <taxon>Fungi</taxon>
        <taxon>Dikarya</taxon>
        <taxon>Basidiomycota</taxon>
        <taxon>Pucciniomycotina</taxon>
        <taxon>Microbotryomycetes</taxon>
        <taxon>Sporidiobolales</taxon>
        <taxon>Sporidiobolaceae</taxon>
        <taxon>Rhodotorula</taxon>
    </lineage>
</organism>
<feature type="region of interest" description="Disordered" evidence="1">
    <location>
        <begin position="198"/>
        <end position="237"/>
    </location>
</feature>
<evidence type="ECO:0000259" key="2">
    <source>
        <dbReference type="PROSITE" id="PS51212"/>
    </source>
</evidence>
<feature type="compositionally biased region" description="Low complexity" evidence="1">
    <location>
        <begin position="144"/>
        <end position="163"/>
    </location>
</feature>
<feature type="region of interest" description="Disordered" evidence="1">
    <location>
        <begin position="1"/>
        <end position="43"/>
    </location>
</feature>
<dbReference type="InterPro" id="IPR013241">
    <property type="entry name" value="RNase_P_Pop3"/>
</dbReference>
<evidence type="ECO:0000313" key="3">
    <source>
        <dbReference type="EMBL" id="TNY20274.1"/>
    </source>
</evidence>